<feature type="compositionally biased region" description="Low complexity" evidence="6">
    <location>
        <begin position="526"/>
        <end position="541"/>
    </location>
</feature>
<dbReference type="Pfam" id="PF00023">
    <property type="entry name" value="Ank"/>
    <property type="match status" value="1"/>
</dbReference>
<feature type="compositionally biased region" description="Polar residues" evidence="6">
    <location>
        <begin position="972"/>
        <end position="992"/>
    </location>
</feature>
<dbReference type="PROSITE" id="PS50297">
    <property type="entry name" value="ANK_REP_REGION"/>
    <property type="match status" value="4"/>
</dbReference>
<dbReference type="SMART" id="SM00454">
    <property type="entry name" value="SAM"/>
    <property type="match status" value="2"/>
</dbReference>
<dbReference type="SUPFAM" id="SSF47769">
    <property type="entry name" value="SAM/Pointed domain"/>
    <property type="match status" value="2"/>
</dbReference>
<dbReference type="Gene3D" id="2.30.30.40">
    <property type="entry name" value="SH3 Domains"/>
    <property type="match status" value="1"/>
</dbReference>
<dbReference type="InterPro" id="IPR001452">
    <property type="entry name" value="SH3_domain"/>
</dbReference>
<feature type="region of interest" description="Disordered" evidence="6">
    <location>
        <begin position="800"/>
        <end position="854"/>
    </location>
</feature>
<feature type="compositionally biased region" description="Low complexity" evidence="6">
    <location>
        <begin position="477"/>
        <end position="490"/>
    </location>
</feature>
<dbReference type="PANTHER" id="PTHR24174">
    <property type="entry name" value="ANKYRIN REPEAT AND STERILE ALPHA MOTIF DOMAIN-CONTAINING PROTEIN 1"/>
    <property type="match status" value="1"/>
</dbReference>
<feature type="repeat" description="ANK" evidence="4">
    <location>
        <begin position="115"/>
        <end position="147"/>
    </location>
</feature>
<evidence type="ECO:0000256" key="3">
    <source>
        <dbReference type="ARBA" id="ARBA00023043"/>
    </source>
</evidence>
<dbReference type="InterPro" id="IPR036028">
    <property type="entry name" value="SH3-like_dom_sf"/>
</dbReference>
<evidence type="ECO:0000256" key="5">
    <source>
        <dbReference type="PROSITE-ProRule" id="PRU00192"/>
    </source>
</evidence>
<dbReference type="PROSITE" id="PS50088">
    <property type="entry name" value="ANK_REPEAT"/>
    <property type="match status" value="5"/>
</dbReference>
<feature type="domain" description="SAM" evidence="8">
    <location>
        <begin position="565"/>
        <end position="628"/>
    </location>
</feature>
<feature type="compositionally biased region" description="Basic and acidic residues" evidence="6">
    <location>
        <begin position="1291"/>
        <end position="1300"/>
    </location>
</feature>
<dbReference type="Pfam" id="PF00536">
    <property type="entry name" value="SAM_1"/>
    <property type="match status" value="2"/>
</dbReference>
<dbReference type="CDD" id="cd09497">
    <property type="entry name" value="SAM_caskin1_2_repeat1"/>
    <property type="match status" value="1"/>
</dbReference>
<feature type="compositionally biased region" description="Polar residues" evidence="6">
    <location>
        <begin position="802"/>
        <end position="821"/>
    </location>
</feature>
<dbReference type="FunFam" id="1.10.150.50:FF:000028">
    <property type="entry name" value="caskin-2 isoform X2"/>
    <property type="match status" value="1"/>
</dbReference>
<keyword evidence="2" id="KW-0677">Repeat</keyword>
<dbReference type="InterPro" id="IPR036770">
    <property type="entry name" value="Ankyrin_rpt-contain_sf"/>
</dbReference>
<evidence type="ECO:0000256" key="4">
    <source>
        <dbReference type="PROSITE-ProRule" id="PRU00023"/>
    </source>
</evidence>
<dbReference type="Pfam" id="PF07653">
    <property type="entry name" value="SH3_2"/>
    <property type="match status" value="1"/>
</dbReference>
<gene>
    <name evidence="9" type="ORF">CHS0354_033170</name>
</gene>
<feature type="compositionally biased region" description="Polar residues" evidence="6">
    <location>
        <begin position="1188"/>
        <end position="1208"/>
    </location>
</feature>
<keyword evidence="1 5" id="KW-0728">SH3 domain</keyword>
<protein>
    <recommendedName>
        <fullName evidence="11">Caskin-1</fullName>
    </recommendedName>
</protein>
<feature type="region of interest" description="Disordered" evidence="6">
    <location>
        <begin position="467"/>
        <end position="494"/>
    </location>
</feature>
<feature type="repeat" description="ANK" evidence="4">
    <location>
        <begin position="49"/>
        <end position="81"/>
    </location>
</feature>
<comment type="caution">
    <text evidence="9">The sequence shown here is derived from an EMBL/GenBank/DDBJ whole genome shotgun (WGS) entry which is preliminary data.</text>
</comment>
<dbReference type="SMART" id="SM00248">
    <property type="entry name" value="ANK"/>
    <property type="match status" value="6"/>
</dbReference>
<evidence type="ECO:0000313" key="10">
    <source>
        <dbReference type="Proteomes" id="UP001195483"/>
    </source>
</evidence>
<feature type="compositionally biased region" description="Low complexity" evidence="6">
    <location>
        <begin position="757"/>
        <end position="768"/>
    </location>
</feature>
<evidence type="ECO:0000256" key="2">
    <source>
        <dbReference type="ARBA" id="ARBA00022737"/>
    </source>
</evidence>
<reference evidence="9" key="2">
    <citation type="journal article" date="2021" name="Genome Biol. Evol.">
        <title>Developing a high-quality reference genome for a parasitic bivalve with doubly uniparental inheritance (Bivalvia: Unionida).</title>
        <authorList>
            <person name="Smith C.H."/>
        </authorList>
    </citation>
    <scope>NUCLEOTIDE SEQUENCE</scope>
    <source>
        <strain evidence="9">CHS0354</strain>
        <tissue evidence="9">Mantle</tissue>
    </source>
</reference>
<dbReference type="InterPro" id="IPR013761">
    <property type="entry name" value="SAM/pointed_sf"/>
</dbReference>
<dbReference type="SUPFAM" id="SSF50044">
    <property type="entry name" value="SH3-domain"/>
    <property type="match status" value="1"/>
</dbReference>
<proteinExistence type="predicted"/>
<feature type="region of interest" description="Disordered" evidence="6">
    <location>
        <begin position="972"/>
        <end position="1049"/>
    </location>
</feature>
<evidence type="ECO:0000256" key="6">
    <source>
        <dbReference type="SAM" id="MobiDB-lite"/>
    </source>
</evidence>
<evidence type="ECO:0000259" key="8">
    <source>
        <dbReference type="PROSITE" id="PS50105"/>
    </source>
</evidence>
<evidence type="ECO:0000256" key="1">
    <source>
        <dbReference type="ARBA" id="ARBA00022443"/>
    </source>
</evidence>
<dbReference type="Gene3D" id="1.10.150.50">
    <property type="entry name" value="Transcription Factor, Ets-1"/>
    <property type="match status" value="2"/>
</dbReference>
<feature type="compositionally biased region" description="Polar residues" evidence="6">
    <location>
        <begin position="1158"/>
        <end position="1180"/>
    </location>
</feature>
<dbReference type="SUPFAM" id="SSF48403">
    <property type="entry name" value="Ankyrin repeat"/>
    <property type="match status" value="1"/>
</dbReference>
<keyword evidence="10" id="KW-1185">Reference proteome</keyword>
<feature type="repeat" description="ANK" evidence="4">
    <location>
        <begin position="221"/>
        <end position="253"/>
    </location>
</feature>
<name>A0AAE0S711_9BIVA</name>
<feature type="compositionally biased region" description="Low complexity" evidence="6">
    <location>
        <begin position="1129"/>
        <end position="1145"/>
    </location>
</feature>
<dbReference type="CDD" id="cd09498">
    <property type="entry name" value="SAM_caskin1_2_repeat2"/>
    <property type="match status" value="1"/>
</dbReference>
<dbReference type="SMART" id="SM00326">
    <property type="entry name" value="SH3"/>
    <property type="match status" value="1"/>
</dbReference>
<dbReference type="InterPro" id="IPR002110">
    <property type="entry name" value="Ankyrin_rpt"/>
</dbReference>
<feature type="region of interest" description="Disordered" evidence="6">
    <location>
        <begin position="1066"/>
        <end position="1208"/>
    </location>
</feature>
<dbReference type="InterPro" id="IPR035497">
    <property type="entry name" value="Caskin1/2_SAM_1"/>
</dbReference>
<dbReference type="InterPro" id="IPR035498">
    <property type="entry name" value="Caskin1/2_SAM_2"/>
</dbReference>
<feature type="domain" description="SAM" evidence="8">
    <location>
        <begin position="634"/>
        <end position="698"/>
    </location>
</feature>
<sequence>MGKDQDLLQTVRNQDAGYLHKLLQKFLKPGKNKLIGSTKRLNINVQDEDGMSALHQASLMGNIEIMELLLEHGASVSIKDNKGMISLHYAAWQGKLEPVHILLQMKSPVNEQAQGGETPLHLACQHGHFDVVNLLLVHHASPTILNRDSKSPLDLACEFGRYRVVDLLLRSNMCSLLLMDSPHDIVDNNRTTCIHLAARNGHVDIIRLLLQAGVNVNRVTLQGTALHEAAPFGKIDVVRLLIDCGVDVNKTNSYDQTALDIVNKLTTNRAAKEIKQLLKEASFAVRAKAVKDYCNIYDPNTLAFKEGDLIKILEQGQDGVWKGSLLKEGRMAKTGFFPADHVVLIDNNALVKRNAFQSRNSSRLSAPPHVPDILNRASGFSDCNGHLYSSIGHDESFPPPPSPLVSRAKLKDTKSLPVIPPPPPSAFHNNYNVTSAQNFNGKVIVNHLSESYTEGHDYSAAWDIRSSSPCKDSPTNSNRNSAASSDSGRGLSANCLEPKYTPHSYVNVQINNHHRLSGTSYESGVSSRQSYHSTSSSSVGSLDRLEESGYSSQINVAELFHAGVADHEVLRAWLSDLHYEEYHQNFIQAGYDMPTITHMTPQDLTAIGITKPGHRKKLKAELNRLNIPDGIPDFKPNDLYEWLHLLNLSQYYEILASQGYDSVDQVTEITWEDLEEIGIQKLGHQKKIMLAIDRLKRINSGVKRMSTMDGRGSLEMLEPPGTPCSTWSGGELPTPPPPAPPQYDYGIPMSFIQPRRSSSGDSLSTNSSGEMRSYNQQDEVFTSGNQPCQPDVIAIQVKRSMSHSAPNSFSDGRESNQQPKMCQSFHAPERNILDFSDRENTPTGDDRNTNHGTLNVAPLAPKAIIKPKPVAKIVAKTKRSSHEDTPDIIDIEKHEFEKNMDGPKSPIKNIEGFSYNVNNSTLKRYRGSNSDNVYDRPQMYSPKSGDAFVFPKTATTVYSSSPMNPVYVSTQMESVSQPQHHSPKCSQQNSPTGKAKKNPPPPPPKRTHSVKSGPGPVSNSEGNKPSAAVLGTASSVPSVPAKPTVTMPPQQQAFVNCVQSLAERFGKKSEEISNADAQSSDGEDLPPPPPPVAMDLITPKIHNYGLLGKSDKTSSGEYMLQQRLKREGSSGANSGSSSVESVFGVKLQKLHQQQQQQSENLDLSKNSGQENGSVNIMQSSNKERKDSTGSNDGNMSSASSDSNTLPFANENVGTIKQRIPPMKPSIVAIDDSIDGEAEENTSVFTDVSNNTLKRIQLKPIYSASVTATVSPTTTTVVQKLRPPVPVKPTGHHTDRQDQSRTAKSGDVLREIDNMLQGLTEELEDAMLEFEITDK</sequence>
<feature type="region of interest" description="Disordered" evidence="6">
    <location>
        <begin position="1282"/>
        <end position="1305"/>
    </location>
</feature>
<feature type="region of interest" description="Disordered" evidence="6">
    <location>
        <begin position="517"/>
        <end position="542"/>
    </location>
</feature>
<feature type="compositionally biased region" description="Basic and acidic residues" evidence="6">
    <location>
        <begin position="827"/>
        <end position="849"/>
    </location>
</feature>
<dbReference type="PROSITE" id="PS50002">
    <property type="entry name" value="SH3"/>
    <property type="match status" value="1"/>
</dbReference>
<evidence type="ECO:0000313" key="9">
    <source>
        <dbReference type="EMBL" id="KAK3586045.1"/>
    </source>
</evidence>
<feature type="repeat" description="ANK" evidence="4">
    <location>
        <begin position="82"/>
        <end position="114"/>
    </location>
</feature>
<accession>A0AAE0S711</accession>
<feature type="compositionally biased region" description="Polar residues" evidence="6">
    <location>
        <begin position="467"/>
        <end position="476"/>
    </location>
</feature>
<dbReference type="PROSITE" id="PS50105">
    <property type="entry name" value="SAM_DOMAIN"/>
    <property type="match status" value="2"/>
</dbReference>
<evidence type="ECO:0008006" key="11">
    <source>
        <dbReference type="Google" id="ProtNLM"/>
    </source>
</evidence>
<organism evidence="9 10">
    <name type="scientific">Potamilus streckersoni</name>
    <dbReference type="NCBI Taxonomy" id="2493646"/>
    <lineage>
        <taxon>Eukaryota</taxon>
        <taxon>Metazoa</taxon>
        <taxon>Spiralia</taxon>
        <taxon>Lophotrochozoa</taxon>
        <taxon>Mollusca</taxon>
        <taxon>Bivalvia</taxon>
        <taxon>Autobranchia</taxon>
        <taxon>Heteroconchia</taxon>
        <taxon>Palaeoheterodonta</taxon>
        <taxon>Unionida</taxon>
        <taxon>Unionoidea</taxon>
        <taxon>Unionidae</taxon>
        <taxon>Ambleminae</taxon>
        <taxon>Lampsilini</taxon>
        <taxon>Potamilus</taxon>
    </lineage>
</organism>
<feature type="domain" description="SH3" evidence="7">
    <location>
        <begin position="282"/>
        <end position="347"/>
    </location>
</feature>
<feature type="region of interest" description="Disordered" evidence="6">
    <location>
        <begin position="711"/>
        <end position="773"/>
    </location>
</feature>
<dbReference type="Gene3D" id="1.25.40.20">
    <property type="entry name" value="Ankyrin repeat-containing domain"/>
    <property type="match status" value="2"/>
</dbReference>
<dbReference type="Proteomes" id="UP001195483">
    <property type="component" value="Unassembled WGS sequence"/>
</dbReference>
<reference evidence="9" key="3">
    <citation type="submission" date="2023-05" db="EMBL/GenBank/DDBJ databases">
        <authorList>
            <person name="Smith C.H."/>
        </authorList>
    </citation>
    <scope>NUCLEOTIDE SEQUENCE</scope>
    <source>
        <strain evidence="9">CHS0354</strain>
        <tissue evidence="9">Mantle</tissue>
    </source>
</reference>
<evidence type="ECO:0000259" key="7">
    <source>
        <dbReference type="PROSITE" id="PS50002"/>
    </source>
</evidence>
<dbReference type="PRINTS" id="PR01415">
    <property type="entry name" value="ANKYRIN"/>
</dbReference>
<reference evidence="9" key="1">
    <citation type="journal article" date="2021" name="Genome Biol. Evol.">
        <title>A High-Quality Reference Genome for a Parasitic Bivalve with Doubly Uniparental Inheritance (Bivalvia: Unionida).</title>
        <authorList>
            <person name="Smith C.H."/>
        </authorList>
    </citation>
    <scope>NUCLEOTIDE SEQUENCE</scope>
    <source>
        <strain evidence="9">CHS0354</strain>
    </source>
</reference>
<dbReference type="InterPro" id="IPR001660">
    <property type="entry name" value="SAM"/>
</dbReference>
<dbReference type="EMBL" id="JAEAOA010001951">
    <property type="protein sequence ID" value="KAK3586045.1"/>
    <property type="molecule type" value="Genomic_DNA"/>
</dbReference>
<dbReference type="PANTHER" id="PTHR24174:SF16">
    <property type="entry name" value="CASKIN-2"/>
    <property type="match status" value="1"/>
</dbReference>
<feature type="repeat" description="ANK" evidence="4">
    <location>
        <begin position="189"/>
        <end position="221"/>
    </location>
</feature>
<dbReference type="InterPro" id="IPR033635">
    <property type="entry name" value="ANKS1/Caskin"/>
</dbReference>
<keyword evidence="3 4" id="KW-0040">ANK repeat</keyword>
<dbReference type="Pfam" id="PF12796">
    <property type="entry name" value="Ank_2"/>
    <property type="match status" value="2"/>
</dbReference>